<evidence type="ECO:0008006" key="3">
    <source>
        <dbReference type="Google" id="ProtNLM"/>
    </source>
</evidence>
<dbReference type="EMBL" id="SRHE01000562">
    <property type="protein sequence ID" value="TWW08660.1"/>
    <property type="molecule type" value="Genomic_DNA"/>
</dbReference>
<reference evidence="1 2" key="2">
    <citation type="submission" date="2019-08" db="EMBL/GenBank/DDBJ databases">
        <authorList>
            <person name="Henke P."/>
        </authorList>
    </citation>
    <scope>NUCLEOTIDE SEQUENCE [LARGE SCALE GENOMIC DNA]</scope>
    <source>
        <strain evidence="1">Phe10_nw2017</strain>
    </source>
</reference>
<sequence>MTLRIYMVHNVVRAVVEGCRLAGLDVLTATVFTQDTDFLLLAAAWQSQGTPFSGVIFAQHGKIAIRKVIDDLCLICEVLESDECEGRLIWLPL</sequence>
<gene>
    <name evidence="1" type="ORF">E3A20_22100</name>
</gene>
<name>A0A5C6M1N1_9PLAN</name>
<dbReference type="Proteomes" id="UP000321083">
    <property type="component" value="Unassembled WGS sequence"/>
</dbReference>
<accession>A0A5C6M1N1</accession>
<keyword evidence="2" id="KW-1185">Reference proteome</keyword>
<protein>
    <recommendedName>
        <fullName evidence="3">DUF5615 domain-containing protein</fullName>
    </recommendedName>
</protein>
<dbReference type="AlphaFoldDB" id="A0A5C6M1N1"/>
<reference evidence="1 2" key="1">
    <citation type="submission" date="2019-08" db="EMBL/GenBank/DDBJ databases">
        <title>100 year-old enigma solved: identification of Planctomyces bekefii, the type genus and species of the phylum Planctomycetes.</title>
        <authorList>
            <person name="Svetlana D.N."/>
            <person name="Overmann J."/>
        </authorList>
    </citation>
    <scope>NUCLEOTIDE SEQUENCE [LARGE SCALE GENOMIC DNA]</scope>
    <source>
        <strain evidence="1">Phe10_nw2017</strain>
    </source>
</reference>
<proteinExistence type="predicted"/>
<comment type="caution">
    <text evidence="1">The sequence shown here is derived from an EMBL/GenBank/DDBJ whole genome shotgun (WGS) entry which is preliminary data.</text>
</comment>
<evidence type="ECO:0000313" key="1">
    <source>
        <dbReference type="EMBL" id="TWW08660.1"/>
    </source>
</evidence>
<evidence type="ECO:0000313" key="2">
    <source>
        <dbReference type="Proteomes" id="UP000321083"/>
    </source>
</evidence>
<organism evidence="1 2">
    <name type="scientific">Planctomyces bekefii</name>
    <dbReference type="NCBI Taxonomy" id="1653850"/>
    <lineage>
        <taxon>Bacteria</taxon>
        <taxon>Pseudomonadati</taxon>
        <taxon>Planctomycetota</taxon>
        <taxon>Planctomycetia</taxon>
        <taxon>Planctomycetales</taxon>
        <taxon>Planctomycetaceae</taxon>
        <taxon>Planctomyces</taxon>
    </lineage>
</organism>